<name>A0A074MV07_9SPHN</name>
<evidence type="ECO:0008006" key="3">
    <source>
        <dbReference type="Google" id="ProtNLM"/>
    </source>
</evidence>
<proteinExistence type="predicted"/>
<dbReference type="RefSeq" id="WP_034901277.1">
    <property type="nucleotide sequence ID" value="NZ_CP017057.1"/>
</dbReference>
<protein>
    <recommendedName>
        <fullName evidence="3">DUF3052 domain-containing protein</fullName>
    </recommendedName>
</protein>
<dbReference type="AlphaFoldDB" id="A0A074MV07"/>
<dbReference type="KEGG" id="elq:Ga0102493_112644"/>
<gene>
    <name evidence="1" type="ORF">EH32_07080</name>
</gene>
<reference evidence="1 2" key="1">
    <citation type="submission" date="2014-04" db="EMBL/GenBank/DDBJ databases">
        <title>A comprehensive comparison of genomes of Erythrobacter spp. Strains.</title>
        <authorList>
            <person name="Zheng Q."/>
        </authorList>
    </citation>
    <scope>NUCLEOTIDE SEQUENCE [LARGE SCALE GENOMIC DNA]</scope>
    <source>
        <strain evidence="1 2">DSM 8509</strain>
    </source>
</reference>
<sequence length="135" mass="14679">MSAGHSGTPLARKLNLRDGQRCWFEGMPDHVQDEIDEYALDLVFVADPAEGIDAAHIFVTDGAHLSARLSRLKGQIASDGQIWVSFPNGESASETALDEAQVQRIGVELGLVDTKKCALDDIWSSVKFVIAKADR</sequence>
<keyword evidence="2" id="KW-1185">Reference proteome</keyword>
<comment type="caution">
    <text evidence="1">The sequence shown here is derived from an EMBL/GenBank/DDBJ whole genome shotgun (WGS) entry which is preliminary data.</text>
</comment>
<evidence type="ECO:0000313" key="1">
    <source>
        <dbReference type="EMBL" id="KEO98861.1"/>
    </source>
</evidence>
<dbReference type="OrthoDB" id="9800461at2"/>
<organism evidence="1 2">
    <name type="scientific">Erythrobacter litoralis</name>
    <dbReference type="NCBI Taxonomy" id="39960"/>
    <lineage>
        <taxon>Bacteria</taxon>
        <taxon>Pseudomonadati</taxon>
        <taxon>Pseudomonadota</taxon>
        <taxon>Alphaproteobacteria</taxon>
        <taxon>Sphingomonadales</taxon>
        <taxon>Erythrobacteraceae</taxon>
        <taxon>Erythrobacter/Porphyrobacter group</taxon>
        <taxon>Erythrobacter</taxon>
    </lineage>
</organism>
<dbReference type="EMBL" id="JMIX01000003">
    <property type="protein sequence ID" value="KEO98861.1"/>
    <property type="molecule type" value="Genomic_DNA"/>
</dbReference>
<accession>A0A074MV07</accession>
<dbReference type="Proteomes" id="UP000027866">
    <property type="component" value="Unassembled WGS sequence"/>
</dbReference>
<dbReference type="PATRIC" id="fig|39960.10.peg.1741"/>
<evidence type="ECO:0000313" key="2">
    <source>
        <dbReference type="Proteomes" id="UP000027866"/>
    </source>
</evidence>